<evidence type="ECO:0000256" key="4">
    <source>
        <dbReference type="RuleBase" id="RU003330"/>
    </source>
</evidence>
<evidence type="ECO:0000256" key="5">
    <source>
        <dbReference type="SAM" id="MobiDB-lite"/>
    </source>
</evidence>
<dbReference type="STRING" id="6313.A0A0K0DQ51"/>
<dbReference type="CDD" id="cd01428">
    <property type="entry name" value="ADK"/>
    <property type="match status" value="1"/>
</dbReference>
<dbReference type="GO" id="GO:0019205">
    <property type="term" value="F:nucleobase-containing compound kinase activity"/>
    <property type="evidence" value="ECO:0007669"/>
    <property type="project" value="InterPro"/>
</dbReference>
<dbReference type="GO" id="GO:0005524">
    <property type="term" value="F:ATP binding"/>
    <property type="evidence" value="ECO:0007669"/>
    <property type="project" value="InterPro"/>
</dbReference>
<feature type="region of interest" description="Disordered" evidence="5">
    <location>
        <begin position="52"/>
        <end position="90"/>
    </location>
</feature>
<feature type="compositionally biased region" description="Polar residues" evidence="5">
    <location>
        <begin position="362"/>
        <end position="376"/>
    </location>
</feature>
<proteinExistence type="inferred from homology"/>
<evidence type="ECO:0000256" key="3">
    <source>
        <dbReference type="ARBA" id="ARBA00022777"/>
    </source>
</evidence>
<evidence type="ECO:0000256" key="1">
    <source>
        <dbReference type="ARBA" id="ARBA00022679"/>
    </source>
</evidence>
<dbReference type="AlphaFoldDB" id="A0A0K0DQ51"/>
<organism evidence="6 7">
    <name type="scientific">Angiostrongylus cantonensis</name>
    <name type="common">Rat lungworm</name>
    <dbReference type="NCBI Taxonomy" id="6313"/>
    <lineage>
        <taxon>Eukaryota</taxon>
        <taxon>Metazoa</taxon>
        <taxon>Ecdysozoa</taxon>
        <taxon>Nematoda</taxon>
        <taxon>Chromadorea</taxon>
        <taxon>Rhabditida</taxon>
        <taxon>Rhabditina</taxon>
        <taxon>Rhabditomorpha</taxon>
        <taxon>Strongyloidea</taxon>
        <taxon>Metastrongylidae</taxon>
        <taxon>Angiostrongylus</taxon>
    </lineage>
</organism>
<dbReference type="Proteomes" id="UP000035642">
    <property type="component" value="Unassembled WGS sequence"/>
</dbReference>
<dbReference type="SUPFAM" id="SSF52540">
    <property type="entry name" value="P-loop containing nucleoside triphosphate hydrolases"/>
    <property type="match status" value="1"/>
</dbReference>
<feature type="region of interest" description="Disordered" evidence="5">
    <location>
        <begin position="356"/>
        <end position="376"/>
    </location>
</feature>
<dbReference type="PRINTS" id="PR00094">
    <property type="entry name" value="ADENYLTKNASE"/>
</dbReference>
<keyword evidence="1 4" id="KW-0808">Transferase</keyword>
<protein>
    <submittedName>
        <fullName evidence="7">Zeta_toxin domain-containing protein</fullName>
    </submittedName>
</protein>
<dbReference type="GO" id="GO:0006139">
    <property type="term" value="P:nucleobase-containing compound metabolic process"/>
    <property type="evidence" value="ECO:0007669"/>
    <property type="project" value="InterPro"/>
</dbReference>
<dbReference type="InterPro" id="IPR000850">
    <property type="entry name" value="Adenylat/UMP-CMP_kin"/>
</dbReference>
<sequence>MGAEAKLYLQQHSIPQLFEGLMTGLIYNRPQEPLRFLETAIAQIRANPEEELTWDIPPKEKGKKPKLKEKNKGKGIPLTSSGEGRSFSTNMGRLQRSPSVMKAAEVAQIPHVPIILFMGGPGGGKTRHAARVANALADQGLVHICMPDIIRSALAKYKDYYSEWKTANEHYLRGELIPNHLALALVKAEMGRHPEASAFFLEGFPREARQVEDFERQVQSVNMALILDYDEKTLREHMEKRGMGMEIIDQRIKEFKQKTLPSAKYFDDQRLLHLIPGEKDDQTIFERMRDLVRKAMSTGVPVLNSNPPSQAQTRVPTVRPCTCMLGQDTVIEDTTAPTKDRQSECGIVASSPIGTTAKRTESVSSKENAARAQTSGEFNSKALSSILLV</sequence>
<dbReference type="PANTHER" id="PTHR23359">
    <property type="entry name" value="NUCLEOTIDE KINASE"/>
    <property type="match status" value="1"/>
</dbReference>
<dbReference type="Gene3D" id="3.40.50.300">
    <property type="entry name" value="P-loop containing nucleotide triphosphate hydrolases"/>
    <property type="match status" value="1"/>
</dbReference>
<dbReference type="InterPro" id="IPR027417">
    <property type="entry name" value="P-loop_NTPase"/>
</dbReference>
<dbReference type="Pfam" id="PF00406">
    <property type="entry name" value="ADK"/>
    <property type="match status" value="1"/>
</dbReference>
<reference evidence="7" key="2">
    <citation type="submission" date="2017-02" db="UniProtKB">
        <authorList>
            <consortium name="WormBaseParasite"/>
        </authorList>
    </citation>
    <scope>IDENTIFICATION</scope>
</reference>
<accession>A0A0K0DQ51</accession>
<keyword evidence="3 4" id="KW-0418">Kinase</keyword>
<evidence type="ECO:0000313" key="6">
    <source>
        <dbReference type="Proteomes" id="UP000035642"/>
    </source>
</evidence>
<name>A0A0K0DQ51_ANGCA</name>
<dbReference type="WBParaSite" id="ACAC_0001389001-mRNA-1">
    <property type="protein sequence ID" value="ACAC_0001389001-mRNA-1"/>
    <property type="gene ID" value="ACAC_0001389001"/>
</dbReference>
<feature type="compositionally biased region" description="Basic residues" evidence="5">
    <location>
        <begin position="61"/>
        <end position="73"/>
    </location>
</feature>
<feature type="compositionally biased region" description="Polar residues" evidence="5">
    <location>
        <begin position="78"/>
        <end position="90"/>
    </location>
</feature>
<keyword evidence="6" id="KW-1185">Reference proteome</keyword>
<comment type="similarity">
    <text evidence="4">Belongs to the adenylate kinase family.</text>
</comment>
<evidence type="ECO:0000313" key="7">
    <source>
        <dbReference type="WBParaSite" id="ACAC_0001389001-mRNA-1"/>
    </source>
</evidence>
<keyword evidence="2" id="KW-0547">Nucleotide-binding</keyword>
<evidence type="ECO:0000256" key="2">
    <source>
        <dbReference type="ARBA" id="ARBA00022741"/>
    </source>
</evidence>
<dbReference type="SUPFAM" id="SSF47391">
    <property type="entry name" value="Dimerization-anchoring domain of cAMP-dependent PK regulatory subunit"/>
    <property type="match status" value="1"/>
</dbReference>
<reference evidence="6" key="1">
    <citation type="submission" date="2012-09" db="EMBL/GenBank/DDBJ databases">
        <authorList>
            <person name="Martin A.A."/>
        </authorList>
    </citation>
    <scope>NUCLEOTIDE SEQUENCE</scope>
</reference>
<dbReference type="Gene3D" id="1.20.890.10">
    <property type="entry name" value="cAMP-dependent protein kinase regulatory subunit, dimerization-anchoring domain"/>
    <property type="match status" value="1"/>
</dbReference>